<gene>
    <name evidence="7" type="ORF">MOMUL_18130</name>
</gene>
<dbReference type="CDD" id="cd06580">
    <property type="entry name" value="TM_PBP1_transp_TpRbsC_like"/>
    <property type="match status" value="1"/>
</dbReference>
<dbReference type="RefSeq" id="WP_062284246.1">
    <property type="nucleotide sequence ID" value="NZ_LTBC01000006.1"/>
</dbReference>
<evidence type="ECO:0000256" key="6">
    <source>
        <dbReference type="SAM" id="Phobius"/>
    </source>
</evidence>
<dbReference type="PATRIC" id="fig|1122241.3.peg.1922"/>
<dbReference type="Pfam" id="PF02653">
    <property type="entry name" value="BPD_transp_2"/>
    <property type="match status" value="1"/>
</dbReference>
<keyword evidence="5 6" id="KW-0472">Membrane</keyword>
<evidence type="ECO:0000256" key="3">
    <source>
        <dbReference type="ARBA" id="ARBA00022692"/>
    </source>
</evidence>
<dbReference type="Proteomes" id="UP000075670">
    <property type="component" value="Unassembled WGS sequence"/>
</dbReference>
<feature type="transmembrane region" description="Helical" evidence="6">
    <location>
        <begin position="145"/>
        <end position="161"/>
    </location>
</feature>
<keyword evidence="8" id="KW-1185">Reference proteome</keyword>
<sequence>MENSVWIATLAAAITAGTPILYAALGEILAERAGVLNLGVEGMMLVGAVTGFMVAVRTGNPWLGFLVALLAAGLMAAIFAFLTITLRANQVVTGLALTMFGTGLSGFLGKPYVGIPLPLSFKPVAIPFLADIPLIGPVLFRHDPLVYLTYVLVPLLWYYFYRTRPGLNLRAVGENPAAADALGVNVFALRYIYVIIGGMLAGAGGAFLSLAYAPSWLENMTAGRGWIAVALVIFAVWDPVKALLGSYLFGGVDALTYTLQAATKIAVPSFFLKMLPYILTLVVLIIATRQTLVKHIGAPGALSIPYDREER</sequence>
<dbReference type="PANTHER" id="PTHR43370:SF2">
    <property type="entry name" value="ABC TRANSPORTER PERMEASE PROTEIN"/>
    <property type="match status" value="1"/>
</dbReference>
<feature type="transmembrane region" description="Helical" evidence="6">
    <location>
        <begin position="191"/>
        <end position="213"/>
    </location>
</feature>
<dbReference type="PANTHER" id="PTHR43370">
    <property type="entry name" value="SUGAR ABC TRANSPORTER INTEGRAL MEMBRANE PROTEIN-RELATED"/>
    <property type="match status" value="1"/>
</dbReference>
<dbReference type="GO" id="GO:0022857">
    <property type="term" value="F:transmembrane transporter activity"/>
    <property type="evidence" value="ECO:0007669"/>
    <property type="project" value="InterPro"/>
</dbReference>
<dbReference type="OrthoDB" id="9792579at2"/>
<dbReference type="AlphaFoldDB" id="A0A151AWE3"/>
<dbReference type="GO" id="GO:0005886">
    <property type="term" value="C:plasma membrane"/>
    <property type="evidence" value="ECO:0007669"/>
    <property type="project" value="UniProtKB-SubCell"/>
</dbReference>
<feature type="transmembrane region" description="Helical" evidence="6">
    <location>
        <begin position="36"/>
        <end position="56"/>
    </location>
</feature>
<dbReference type="InterPro" id="IPR001851">
    <property type="entry name" value="ABC_transp_permease"/>
</dbReference>
<accession>A0A151AWE3</accession>
<evidence type="ECO:0000313" key="8">
    <source>
        <dbReference type="Proteomes" id="UP000075670"/>
    </source>
</evidence>
<feature type="transmembrane region" description="Helical" evidence="6">
    <location>
        <begin position="270"/>
        <end position="287"/>
    </location>
</feature>
<keyword evidence="2" id="KW-1003">Cell membrane</keyword>
<feature type="transmembrane region" description="Helical" evidence="6">
    <location>
        <begin position="91"/>
        <end position="109"/>
    </location>
</feature>
<comment type="caution">
    <text evidence="7">The sequence shown here is derived from an EMBL/GenBank/DDBJ whole genome shotgun (WGS) entry which is preliminary data.</text>
</comment>
<keyword evidence="4 6" id="KW-1133">Transmembrane helix</keyword>
<name>A0A151AWE3_9FIRM</name>
<evidence type="ECO:0000313" key="7">
    <source>
        <dbReference type="EMBL" id="KYH31931.1"/>
    </source>
</evidence>
<feature type="transmembrane region" description="Helical" evidence="6">
    <location>
        <begin position="225"/>
        <end position="250"/>
    </location>
</feature>
<organism evidence="7 8">
    <name type="scientific">Moorella mulderi DSM 14980</name>
    <dbReference type="NCBI Taxonomy" id="1122241"/>
    <lineage>
        <taxon>Bacteria</taxon>
        <taxon>Bacillati</taxon>
        <taxon>Bacillota</taxon>
        <taxon>Clostridia</taxon>
        <taxon>Neomoorellales</taxon>
        <taxon>Neomoorellaceae</taxon>
        <taxon>Neomoorella</taxon>
    </lineage>
</organism>
<protein>
    <submittedName>
        <fullName evidence="7">Branched-chain amino acid transport system / permease component</fullName>
    </submittedName>
</protein>
<feature type="transmembrane region" description="Helical" evidence="6">
    <location>
        <begin position="62"/>
        <end position="84"/>
    </location>
</feature>
<evidence type="ECO:0000256" key="4">
    <source>
        <dbReference type="ARBA" id="ARBA00022989"/>
    </source>
</evidence>
<keyword evidence="3 6" id="KW-0812">Transmembrane</keyword>
<reference evidence="7 8" key="1">
    <citation type="submission" date="2016-02" db="EMBL/GenBank/DDBJ databases">
        <title>Genome sequence of Moorella mulderi DSM 14980.</title>
        <authorList>
            <person name="Poehlein A."/>
            <person name="Daniel R."/>
        </authorList>
    </citation>
    <scope>NUCLEOTIDE SEQUENCE [LARGE SCALE GENOMIC DNA]</scope>
    <source>
        <strain evidence="7 8">DSM 14980</strain>
    </source>
</reference>
<proteinExistence type="predicted"/>
<comment type="subcellular location">
    <subcellularLocation>
        <location evidence="1">Cell membrane</location>
        <topology evidence="1">Multi-pass membrane protein</topology>
    </subcellularLocation>
</comment>
<dbReference type="EMBL" id="LTBC01000006">
    <property type="protein sequence ID" value="KYH31931.1"/>
    <property type="molecule type" value="Genomic_DNA"/>
</dbReference>
<dbReference type="InterPro" id="IPR037294">
    <property type="entry name" value="ABC_BtuC-like"/>
</dbReference>
<evidence type="ECO:0000256" key="5">
    <source>
        <dbReference type="ARBA" id="ARBA00023136"/>
    </source>
</evidence>
<evidence type="ECO:0000256" key="2">
    <source>
        <dbReference type="ARBA" id="ARBA00022475"/>
    </source>
</evidence>
<dbReference type="SUPFAM" id="SSF81345">
    <property type="entry name" value="ABC transporter involved in vitamin B12 uptake, BtuC"/>
    <property type="match status" value="1"/>
</dbReference>
<feature type="transmembrane region" description="Helical" evidence="6">
    <location>
        <begin position="6"/>
        <end position="24"/>
    </location>
</feature>
<evidence type="ECO:0000256" key="1">
    <source>
        <dbReference type="ARBA" id="ARBA00004651"/>
    </source>
</evidence>